<comment type="catalytic activity">
    <reaction evidence="3">
        <text>a 5'-end (N(7)-methyl 5'-triphosphoguanosine)-ribonucleoside-ribonucleotide in mRNA + H2O = a (N(7)-methyl 5'-triphosphoguanosine)-nucleoside + a 5'-end phospho-ribonucleoside in mRNA + H(+)</text>
        <dbReference type="Rhea" id="RHEA:66928"/>
        <dbReference type="Rhea" id="RHEA-COMP:15692"/>
        <dbReference type="Rhea" id="RHEA-COMP:17313"/>
        <dbReference type="ChEBI" id="CHEBI:15377"/>
        <dbReference type="ChEBI" id="CHEBI:15378"/>
        <dbReference type="ChEBI" id="CHEBI:138282"/>
        <dbReference type="ChEBI" id="CHEBI:172876"/>
        <dbReference type="ChEBI" id="CHEBI:172877"/>
    </reaction>
    <physiologicalReaction direction="left-to-right" evidence="3">
        <dbReference type="Rhea" id="RHEA:66929"/>
    </physiologicalReaction>
</comment>
<comment type="cofactor">
    <cofactor evidence="1 6">
        <name>a divalent metal cation</name>
        <dbReference type="ChEBI" id="CHEBI:60240"/>
    </cofactor>
</comment>
<dbReference type="GO" id="GO:0110155">
    <property type="term" value="P:NAD-cap decapping"/>
    <property type="evidence" value="ECO:0007669"/>
    <property type="project" value="TreeGrafter"/>
</dbReference>
<gene>
    <name evidence="9" type="ORF">BG011_004544</name>
</gene>
<keyword evidence="6" id="KW-0479">Metal-binding</keyword>
<protein>
    <recommendedName>
        <fullName evidence="6">Decapping nuclease</fullName>
        <ecNumber evidence="6">3.6.1.-</ecNumber>
    </recommendedName>
</protein>
<comment type="catalytic activity">
    <reaction evidence="5">
        <text>a 5'-end NAD(+)-phospho-ribonucleoside in mRNA + H2O = a 5'-end phospho-ribonucleoside in mRNA + NAD(+) + H(+)</text>
        <dbReference type="Rhea" id="RHEA:60880"/>
        <dbReference type="Rhea" id="RHEA-COMP:15692"/>
        <dbReference type="Rhea" id="RHEA-COMP:15698"/>
        <dbReference type="ChEBI" id="CHEBI:15377"/>
        <dbReference type="ChEBI" id="CHEBI:15378"/>
        <dbReference type="ChEBI" id="CHEBI:57540"/>
        <dbReference type="ChEBI" id="CHEBI:138282"/>
        <dbReference type="ChEBI" id="CHEBI:144029"/>
    </reaction>
    <physiologicalReaction direction="left-to-right" evidence="5">
        <dbReference type="Rhea" id="RHEA:60881"/>
    </physiologicalReaction>
</comment>
<keyword evidence="6" id="KW-0378">Hydrolase</keyword>
<reference evidence="9" key="1">
    <citation type="journal article" date="2020" name="Fungal Divers.">
        <title>Resolving the Mortierellaceae phylogeny through synthesis of multi-gene phylogenetics and phylogenomics.</title>
        <authorList>
            <person name="Vandepol N."/>
            <person name="Liber J."/>
            <person name="Desiro A."/>
            <person name="Na H."/>
            <person name="Kennedy M."/>
            <person name="Barry K."/>
            <person name="Grigoriev I.V."/>
            <person name="Miller A.N."/>
            <person name="O'Donnell K."/>
            <person name="Stajich J.E."/>
            <person name="Bonito G."/>
        </authorList>
    </citation>
    <scope>NUCLEOTIDE SEQUENCE</scope>
    <source>
        <strain evidence="9">KOD948</strain>
    </source>
</reference>
<evidence type="ECO:0000256" key="3">
    <source>
        <dbReference type="ARBA" id="ARBA00044676"/>
    </source>
</evidence>
<dbReference type="Proteomes" id="UP000726737">
    <property type="component" value="Unassembled WGS sequence"/>
</dbReference>
<keyword evidence="10" id="KW-1185">Reference proteome</keyword>
<sequence length="281" mass="31280">MAEVVADAAQAHSPEHDQEQGQGKDLMGEAGTEAEAGSTDRNPGHKARRLDNEGSASVSREGSFMQGDNASTSTIDTQDSIEALEEMVERIDLQDPELTGRLDGIVNTNLQYCTVARTKIGGNSFIMAAEVDCTSEPKKPAPHNPLSNYIELKTSRVISNAREQNNFERHKLLKFWAQSFLPGVPTIIVGFRDDDGNVVAVETFKTMEIPRLVRGKEGAWDTNICINFLDGMFNFLRKIIVVDDPECTYTIRWAYPFKAIEVEFAGKRNSFLTERYLRSLA</sequence>
<evidence type="ECO:0000256" key="4">
    <source>
        <dbReference type="ARBA" id="ARBA00044692"/>
    </source>
</evidence>
<comment type="similarity">
    <text evidence="2 6">Belongs to the DXO/Dom3Z family.</text>
</comment>
<dbReference type="EC" id="3.6.1.-" evidence="6"/>
<organism evidence="9 10">
    <name type="scientific">Mortierella polycephala</name>
    <dbReference type="NCBI Taxonomy" id="41804"/>
    <lineage>
        <taxon>Eukaryota</taxon>
        <taxon>Fungi</taxon>
        <taxon>Fungi incertae sedis</taxon>
        <taxon>Mucoromycota</taxon>
        <taxon>Mortierellomycotina</taxon>
        <taxon>Mortierellomycetes</taxon>
        <taxon>Mortierellales</taxon>
        <taxon>Mortierellaceae</taxon>
        <taxon>Mortierella</taxon>
    </lineage>
</organism>
<dbReference type="GO" id="GO:0000956">
    <property type="term" value="P:nuclear-transcribed mRNA catabolic process"/>
    <property type="evidence" value="ECO:0007669"/>
    <property type="project" value="TreeGrafter"/>
</dbReference>
<evidence type="ECO:0000256" key="5">
    <source>
        <dbReference type="ARBA" id="ARBA00048124"/>
    </source>
</evidence>
<dbReference type="Pfam" id="PF08652">
    <property type="entry name" value="RAI1"/>
    <property type="match status" value="1"/>
</dbReference>
<comment type="catalytic activity">
    <reaction evidence="4">
        <text>a 5'-end triphospho-ribonucleoside in mRNA + H2O = a 5'-end phospho-ribonucleoside in mRNA + diphosphate + H(+)</text>
        <dbReference type="Rhea" id="RHEA:78683"/>
        <dbReference type="Rhea" id="RHEA-COMP:15692"/>
        <dbReference type="Rhea" id="RHEA-COMP:17164"/>
        <dbReference type="ChEBI" id="CHEBI:15377"/>
        <dbReference type="ChEBI" id="CHEBI:15378"/>
        <dbReference type="ChEBI" id="CHEBI:33019"/>
        <dbReference type="ChEBI" id="CHEBI:138282"/>
        <dbReference type="ChEBI" id="CHEBI:167618"/>
    </reaction>
    <physiologicalReaction direction="left-to-right" evidence="4">
        <dbReference type="Rhea" id="RHEA:78684"/>
    </physiologicalReaction>
</comment>
<dbReference type="InterPro" id="IPR039039">
    <property type="entry name" value="RAI1-like_fam"/>
</dbReference>
<keyword evidence="6" id="KW-0694">RNA-binding</keyword>
<dbReference type="GO" id="GO:0046872">
    <property type="term" value="F:metal ion binding"/>
    <property type="evidence" value="ECO:0007669"/>
    <property type="project" value="UniProtKB-KW"/>
</dbReference>
<evidence type="ECO:0000256" key="7">
    <source>
        <dbReference type="SAM" id="MobiDB-lite"/>
    </source>
</evidence>
<evidence type="ECO:0000313" key="10">
    <source>
        <dbReference type="Proteomes" id="UP000726737"/>
    </source>
</evidence>
<evidence type="ECO:0000259" key="8">
    <source>
        <dbReference type="Pfam" id="PF08652"/>
    </source>
</evidence>
<feature type="domain" description="RAI1-like" evidence="8">
    <location>
        <begin position="94"/>
        <end position="276"/>
    </location>
</feature>
<evidence type="ECO:0000313" key="9">
    <source>
        <dbReference type="EMBL" id="KAG0267510.1"/>
    </source>
</evidence>
<dbReference type="EMBL" id="JAAAJA010000003">
    <property type="protein sequence ID" value="KAG0267510.1"/>
    <property type="molecule type" value="Genomic_DNA"/>
</dbReference>
<dbReference type="GO" id="GO:0003723">
    <property type="term" value="F:RNA binding"/>
    <property type="evidence" value="ECO:0007669"/>
    <property type="project" value="UniProtKB-KW"/>
</dbReference>
<dbReference type="GO" id="GO:0034353">
    <property type="term" value="F:mRNA 5'-diphosphatase activity"/>
    <property type="evidence" value="ECO:0007669"/>
    <property type="project" value="TreeGrafter"/>
</dbReference>
<dbReference type="PANTHER" id="PTHR12395">
    <property type="entry name" value="DOM-3 RELATED"/>
    <property type="match status" value="1"/>
</dbReference>
<dbReference type="PANTHER" id="PTHR12395:SF9">
    <property type="entry name" value="DECAPPING AND EXORIBONUCLEASE PROTEIN"/>
    <property type="match status" value="1"/>
</dbReference>
<evidence type="ECO:0000256" key="6">
    <source>
        <dbReference type="RuleBase" id="RU367113"/>
    </source>
</evidence>
<comment type="function">
    <text evidence="6">Decapping enzyme for NAD-capped RNAs: specifically hydrolyzes the nicotinamide adenine dinucleotide (NAD) cap from a subset of RNAs by removing the entire NAD moiety from the 5'-end of an NAD-capped RNA.</text>
</comment>
<dbReference type="GO" id="GO:0005829">
    <property type="term" value="C:cytosol"/>
    <property type="evidence" value="ECO:0007669"/>
    <property type="project" value="TreeGrafter"/>
</dbReference>
<evidence type="ECO:0000256" key="2">
    <source>
        <dbReference type="ARBA" id="ARBA00006562"/>
    </source>
</evidence>
<name>A0A9P6QIQ7_9FUNG</name>
<dbReference type="AlphaFoldDB" id="A0A9P6QIQ7"/>
<feature type="region of interest" description="Disordered" evidence="7">
    <location>
        <begin position="1"/>
        <end position="75"/>
    </location>
</feature>
<evidence type="ECO:0000256" key="1">
    <source>
        <dbReference type="ARBA" id="ARBA00001968"/>
    </source>
</evidence>
<comment type="caution">
    <text evidence="9">The sequence shown here is derived from an EMBL/GenBank/DDBJ whole genome shotgun (WGS) entry which is preliminary data.</text>
</comment>
<proteinExistence type="inferred from homology"/>
<comment type="subcellular location">
    <subcellularLocation>
        <location evidence="6">Nucleus</location>
    </subcellularLocation>
</comment>
<feature type="compositionally biased region" description="Polar residues" evidence="7">
    <location>
        <begin position="54"/>
        <end position="75"/>
    </location>
</feature>
<keyword evidence="6" id="KW-0547">Nucleotide-binding</keyword>
<dbReference type="GO" id="GO:0000166">
    <property type="term" value="F:nucleotide binding"/>
    <property type="evidence" value="ECO:0007669"/>
    <property type="project" value="UniProtKB-KW"/>
</dbReference>
<dbReference type="GO" id="GO:0005634">
    <property type="term" value="C:nucleus"/>
    <property type="evidence" value="ECO:0007669"/>
    <property type="project" value="UniProtKB-SubCell"/>
</dbReference>
<dbReference type="GO" id="GO:0004518">
    <property type="term" value="F:nuclease activity"/>
    <property type="evidence" value="ECO:0007669"/>
    <property type="project" value="UniProtKB-KW"/>
</dbReference>
<dbReference type="InterPro" id="IPR013961">
    <property type="entry name" value="RAI1"/>
</dbReference>
<keyword evidence="6" id="KW-0540">Nuclease</keyword>
<keyword evidence="6" id="KW-0539">Nucleus</keyword>
<dbReference type="OrthoDB" id="5853397at2759"/>
<accession>A0A9P6QIQ7</accession>